<reference evidence="1" key="2">
    <citation type="submission" date="2022-06" db="UniProtKB">
        <authorList>
            <consortium name="EnsemblMetazoa"/>
        </authorList>
    </citation>
    <scope>IDENTIFICATION</scope>
</reference>
<dbReference type="Proteomes" id="UP000007819">
    <property type="component" value="Chromosome A2"/>
</dbReference>
<protein>
    <submittedName>
        <fullName evidence="1">Uncharacterized protein</fullName>
    </submittedName>
</protein>
<dbReference type="OrthoDB" id="6586476at2759"/>
<evidence type="ECO:0000313" key="1">
    <source>
        <dbReference type="EnsemblMetazoa" id="XP_016662546.1"/>
    </source>
</evidence>
<dbReference type="RefSeq" id="XP_016662546.1">
    <property type="nucleotide sequence ID" value="XM_016807057.2"/>
</dbReference>
<proteinExistence type="predicted"/>
<dbReference type="AlphaFoldDB" id="A0A8R2HAL3"/>
<keyword evidence="2" id="KW-1185">Reference proteome</keyword>
<sequence>MCYYKGNMMDSSTELISLDPKEIPCECEIIIYSRFSINQLSVIDVDKTFLKLVTDLNKPVIVTLSREGFYTDWGIILGPDGNAKDAKVLCDFAKENKIAGYLLEGLTPECLYRPFNDKIAQYIIPYIKQLSECSCPGFIIGVAVDAHGSSIKNPCMYNFAAMNDFVTFYEIKTYLLNGCDPSIYNGITPITKFDHGAKYLYGMEEVASILKESKICLTKIVYDIEMYPVDPASETFTSYSQVCKGEFNCSSWCIQTTNNFFDKGKFALEQDSGIIVKFVDLDDIKNECACSSSFIGFKNIIAGFRGGSQITCAKYDVQSTPNSIK</sequence>
<dbReference type="EnsemblMetazoa" id="XM_016807057.2">
    <property type="protein sequence ID" value="XP_016662546.1"/>
    <property type="gene ID" value="LOC100574284"/>
</dbReference>
<dbReference type="GeneID" id="100574284"/>
<accession>A0A8R2HAL3</accession>
<name>A0A8R2HAL3_ACYPI</name>
<evidence type="ECO:0000313" key="2">
    <source>
        <dbReference type="Proteomes" id="UP000007819"/>
    </source>
</evidence>
<reference evidence="2" key="1">
    <citation type="submission" date="2010-06" db="EMBL/GenBank/DDBJ databases">
        <authorList>
            <person name="Jiang H."/>
            <person name="Abraham K."/>
            <person name="Ali S."/>
            <person name="Alsbrooks S.L."/>
            <person name="Anim B.N."/>
            <person name="Anosike U.S."/>
            <person name="Attaway T."/>
            <person name="Bandaranaike D.P."/>
            <person name="Battles P.K."/>
            <person name="Bell S.N."/>
            <person name="Bell A.V."/>
            <person name="Beltran B."/>
            <person name="Bickham C."/>
            <person name="Bustamante Y."/>
            <person name="Caleb T."/>
            <person name="Canada A."/>
            <person name="Cardenas V."/>
            <person name="Carter K."/>
            <person name="Chacko J."/>
            <person name="Chandrabose M.N."/>
            <person name="Chavez D."/>
            <person name="Chavez A."/>
            <person name="Chen L."/>
            <person name="Chu H.-S."/>
            <person name="Claassen K.J."/>
            <person name="Cockrell R."/>
            <person name="Collins M."/>
            <person name="Cooper J.A."/>
            <person name="Cree A."/>
            <person name="Curry S.M."/>
            <person name="Da Y."/>
            <person name="Dao M.D."/>
            <person name="Das B."/>
            <person name="Davila M.-L."/>
            <person name="Davy-Carroll L."/>
            <person name="Denson S."/>
            <person name="Dinh H."/>
            <person name="Ebong V.E."/>
            <person name="Edwards J.R."/>
            <person name="Egan A."/>
            <person name="El-Daye J."/>
            <person name="Escobedo L."/>
            <person name="Fernandez S."/>
            <person name="Fernando P.R."/>
            <person name="Flagg N."/>
            <person name="Forbes L.D."/>
            <person name="Fowler R.G."/>
            <person name="Fu Q."/>
            <person name="Gabisi R.A."/>
            <person name="Ganer J."/>
            <person name="Garbino Pronczuk A."/>
            <person name="Garcia R.M."/>
            <person name="Garner T."/>
            <person name="Garrett T.E."/>
            <person name="Gonzalez D.A."/>
            <person name="Hamid H."/>
            <person name="Hawkins E.S."/>
            <person name="Hirani K."/>
            <person name="Hogues M.E."/>
            <person name="Hollins B."/>
            <person name="Hsiao C.-H."/>
            <person name="Jabil R."/>
            <person name="James M.L."/>
            <person name="Jhangiani S.N."/>
            <person name="Johnson B."/>
            <person name="Johnson Q."/>
            <person name="Joshi V."/>
            <person name="Kalu J.B."/>
            <person name="Kam C."/>
            <person name="Kashfia A."/>
            <person name="Keebler J."/>
            <person name="Kisamo H."/>
            <person name="Kovar C.L."/>
            <person name="Lago L.A."/>
            <person name="Lai C.-Y."/>
            <person name="Laidlaw J."/>
            <person name="Lara F."/>
            <person name="Le T.-K."/>
            <person name="Lee S.L."/>
            <person name="Legall F.H."/>
            <person name="Lemon S.J."/>
            <person name="Lewis L.R."/>
            <person name="Li B."/>
            <person name="Liu Y."/>
            <person name="Liu Y.-S."/>
            <person name="Lopez J."/>
            <person name="Lozado R.J."/>
            <person name="Lu J."/>
            <person name="Madu R.C."/>
            <person name="Maheshwari M."/>
            <person name="Maheshwari R."/>
            <person name="Malloy K."/>
            <person name="Martinez E."/>
            <person name="Mathew T."/>
            <person name="Mercado I.C."/>
            <person name="Mercado C."/>
            <person name="Meyer B."/>
            <person name="Montgomery K."/>
            <person name="Morgan M.B."/>
            <person name="Munidasa M."/>
            <person name="Nazareth L.V."/>
            <person name="Nelson J."/>
            <person name="Ng B.M."/>
            <person name="Nguyen N.B."/>
            <person name="Nguyen P.Q."/>
            <person name="Nguyen T."/>
            <person name="Obregon M."/>
            <person name="Okwuonu G.O."/>
            <person name="Onwere C.G."/>
            <person name="Orozco G."/>
            <person name="Parra A."/>
            <person name="Patel S."/>
            <person name="Patil S."/>
            <person name="Perez A."/>
            <person name="Perez Y."/>
            <person name="Pham C."/>
            <person name="Primus E.L."/>
            <person name="Pu L.-L."/>
            <person name="Puazo M."/>
            <person name="Qin X."/>
            <person name="Quiroz J.B."/>
            <person name="Reese J."/>
            <person name="Richards S."/>
            <person name="Rives C.M."/>
            <person name="Robberts R."/>
            <person name="Ruiz S.J."/>
            <person name="Ruiz M.J."/>
            <person name="Santibanez J."/>
            <person name="Schneider B.W."/>
            <person name="Sisson I."/>
            <person name="Smith M."/>
            <person name="Sodergren E."/>
            <person name="Song X.-Z."/>
            <person name="Song B.B."/>
            <person name="Summersgill H."/>
            <person name="Thelus R."/>
            <person name="Thornton R.D."/>
            <person name="Trejos Z.Y."/>
            <person name="Usmani K."/>
            <person name="Vattathil S."/>
            <person name="Villasana D."/>
            <person name="Walker D.L."/>
            <person name="Wang S."/>
            <person name="Wang K."/>
            <person name="White C.S."/>
            <person name="Williams A.C."/>
            <person name="Williamson J."/>
            <person name="Wilson K."/>
            <person name="Woghiren I.O."/>
            <person name="Woodworth J.R."/>
            <person name="Worley K.C."/>
            <person name="Wright R.A."/>
            <person name="Wu W."/>
            <person name="Young L."/>
            <person name="Zhang L."/>
            <person name="Zhang J."/>
            <person name="Zhu Y."/>
            <person name="Muzny D.M."/>
            <person name="Weinstock G."/>
            <person name="Gibbs R.A."/>
        </authorList>
    </citation>
    <scope>NUCLEOTIDE SEQUENCE [LARGE SCALE GENOMIC DNA]</scope>
    <source>
        <strain evidence="2">LSR1</strain>
    </source>
</reference>
<organism evidence="1 2">
    <name type="scientific">Acyrthosiphon pisum</name>
    <name type="common">Pea aphid</name>
    <dbReference type="NCBI Taxonomy" id="7029"/>
    <lineage>
        <taxon>Eukaryota</taxon>
        <taxon>Metazoa</taxon>
        <taxon>Ecdysozoa</taxon>
        <taxon>Arthropoda</taxon>
        <taxon>Hexapoda</taxon>
        <taxon>Insecta</taxon>
        <taxon>Pterygota</taxon>
        <taxon>Neoptera</taxon>
        <taxon>Paraneoptera</taxon>
        <taxon>Hemiptera</taxon>
        <taxon>Sternorrhyncha</taxon>
        <taxon>Aphidomorpha</taxon>
        <taxon>Aphidoidea</taxon>
        <taxon>Aphididae</taxon>
        <taxon>Macrosiphini</taxon>
        <taxon>Acyrthosiphon</taxon>
    </lineage>
</organism>